<dbReference type="SUPFAM" id="SSF52540">
    <property type="entry name" value="P-loop containing nucleoside triphosphate hydrolases"/>
    <property type="match status" value="1"/>
</dbReference>
<dbReference type="KEGG" id="sual:KDD17_06970"/>
<accession>A0A975JFV3</accession>
<organism evidence="1 2">
    <name type="scientific">Sulfitobacter albidus</name>
    <dbReference type="NCBI Taxonomy" id="2829501"/>
    <lineage>
        <taxon>Bacteria</taxon>
        <taxon>Pseudomonadati</taxon>
        <taxon>Pseudomonadota</taxon>
        <taxon>Alphaproteobacteria</taxon>
        <taxon>Rhodobacterales</taxon>
        <taxon>Roseobacteraceae</taxon>
        <taxon>Sulfitobacter</taxon>
    </lineage>
</organism>
<proteinExistence type="predicted"/>
<dbReference type="InterPro" id="IPR027417">
    <property type="entry name" value="P-loop_NTPase"/>
</dbReference>
<dbReference type="RefSeq" id="WP_212705886.1">
    <property type="nucleotide sequence ID" value="NZ_CP073581.1"/>
</dbReference>
<dbReference type="EMBL" id="CP073581">
    <property type="protein sequence ID" value="QUJ77693.1"/>
    <property type="molecule type" value="Genomic_DNA"/>
</dbReference>
<dbReference type="Proteomes" id="UP000683291">
    <property type="component" value="Chromosome 1"/>
</dbReference>
<dbReference type="AlphaFoldDB" id="A0A975JFV3"/>
<sequence length="182" mass="20613">MTDAPFVHLIAGVSSAGKSTLIARMRKRQRPGLMGDVCFAYEIQPGWQRRMRRHTFIHYNLLRPADLGTGDAPDPLQSDPVFRRLTRCQIPMRITILVADRPTLERRIARRQAIEPALRGDTTEYPARKILTQLQSVSQAALVAELSTAFSHTDAPIDYVQSTDEGFLKTDLRAAQQLEWWG</sequence>
<protein>
    <submittedName>
        <fullName evidence="1">Uncharacterized protein</fullName>
    </submittedName>
</protein>
<evidence type="ECO:0000313" key="2">
    <source>
        <dbReference type="Proteomes" id="UP000683291"/>
    </source>
</evidence>
<reference evidence="1" key="1">
    <citation type="submission" date="2021-04" db="EMBL/GenBank/DDBJ databases">
        <title>Complete genome sequence for Sulfitobacter sp. strain JK7-1.</title>
        <authorList>
            <person name="Park S.-J."/>
        </authorList>
    </citation>
    <scope>NUCLEOTIDE SEQUENCE</scope>
    <source>
        <strain evidence="1">JK7-1</strain>
    </source>
</reference>
<evidence type="ECO:0000313" key="1">
    <source>
        <dbReference type="EMBL" id="QUJ77693.1"/>
    </source>
</evidence>
<gene>
    <name evidence="1" type="ORF">KDD17_06970</name>
</gene>
<keyword evidence="2" id="KW-1185">Reference proteome</keyword>
<name>A0A975JFV3_9RHOB</name>